<dbReference type="OrthoDB" id="9780848at2"/>
<evidence type="ECO:0000259" key="4">
    <source>
        <dbReference type="Pfam" id="PF02230"/>
    </source>
</evidence>
<dbReference type="SUPFAM" id="SSF53474">
    <property type="entry name" value="alpha/beta-Hydrolases"/>
    <property type="match status" value="1"/>
</dbReference>
<comment type="similarity">
    <text evidence="1">Belongs to the AB hydrolase superfamily. AB hydrolase 2 family.</text>
</comment>
<evidence type="ECO:0000256" key="2">
    <source>
        <dbReference type="ARBA" id="ARBA00022801"/>
    </source>
</evidence>
<accession>A0A330L419</accession>
<dbReference type="GO" id="GO:0106435">
    <property type="term" value="F:carboxylesterase activity"/>
    <property type="evidence" value="ECO:0007669"/>
    <property type="project" value="UniProtKB-EC"/>
</dbReference>
<dbReference type="EMBL" id="OUNR01000012">
    <property type="protein sequence ID" value="SPP64558.1"/>
    <property type="molecule type" value="Genomic_DNA"/>
</dbReference>
<dbReference type="PANTHER" id="PTHR10655">
    <property type="entry name" value="LYSOPHOSPHOLIPASE-RELATED"/>
    <property type="match status" value="1"/>
</dbReference>
<dbReference type="Pfam" id="PF02230">
    <property type="entry name" value="Abhydrolase_2"/>
    <property type="match status" value="1"/>
</dbReference>
<sequence length="239" mass="25800">MREEQISGLRTRITGGTDGKGGGRGPLVLLLHGFGAPGDDLVPLADALSVPAGTRFVFPEGPLSLSFGPGNARAWWLIDMARLAQDRAAGRVRDLSQDIPKGLAPVRETMLSFLKEIEQRFDADPKKTVLGGFSQGAMLSCDLMLHTDRPYAGLVQLSGTLLAQPIWGPLLPKRKGLPVFQSHGVQDEILPYAGAERLRDTLAHAGLSVEWHNFRGGHEIPRVVLQRLGPFITKAATST</sequence>
<reference evidence="6" key="1">
    <citation type="submission" date="2018-04" db="EMBL/GenBank/DDBJ databases">
        <authorList>
            <person name="Lucker S."/>
            <person name="Sakoula D."/>
        </authorList>
    </citation>
    <scope>NUCLEOTIDE SEQUENCE [LARGE SCALE GENOMIC DNA]</scope>
</reference>
<dbReference type="InterPro" id="IPR003140">
    <property type="entry name" value="PLipase/COase/thioEstase"/>
</dbReference>
<keyword evidence="6" id="KW-1185">Reference proteome</keyword>
<gene>
    <name evidence="5" type="ORF">NITLEN_20198</name>
</gene>
<organism evidence="5 6">
    <name type="scientific">Nitrospira lenta</name>
    <dbReference type="NCBI Taxonomy" id="1436998"/>
    <lineage>
        <taxon>Bacteria</taxon>
        <taxon>Pseudomonadati</taxon>
        <taxon>Nitrospirota</taxon>
        <taxon>Nitrospiria</taxon>
        <taxon>Nitrospirales</taxon>
        <taxon>Nitrospiraceae</taxon>
        <taxon>Nitrospira</taxon>
    </lineage>
</organism>
<feature type="domain" description="Phospholipase/carboxylesterase/thioesterase" evidence="4">
    <location>
        <begin position="26"/>
        <end position="234"/>
    </location>
</feature>
<dbReference type="EC" id="3.1.1.1" evidence="5"/>
<name>A0A330L419_9BACT</name>
<protein>
    <submittedName>
        <fullName evidence="5">Putative Carboxylesterase</fullName>
        <ecNumber evidence="5">3.1.1.1</ecNumber>
    </submittedName>
</protein>
<evidence type="ECO:0000313" key="5">
    <source>
        <dbReference type="EMBL" id="SPP64558.1"/>
    </source>
</evidence>
<evidence type="ECO:0000256" key="3">
    <source>
        <dbReference type="SAM" id="MobiDB-lite"/>
    </source>
</evidence>
<feature type="region of interest" description="Disordered" evidence="3">
    <location>
        <begin position="1"/>
        <end position="20"/>
    </location>
</feature>
<dbReference type="Proteomes" id="UP000248168">
    <property type="component" value="Unassembled WGS sequence"/>
</dbReference>
<evidence type="ECO:0000256" key="1">
    <source>
        <dbReference type="ARBA" id="ARBA00006499"/>
    </source>
</evidence>
<dbReference type="InterPro" id="IPR050565">
    <property type="entry name" value="LYPA1-2/EST-like"/>
</dbReference>
<keyword evidence="2 5" id="KW-0378">Hydrolase</keyword>
<dbReference type="AlphaFoldDB" id="A0A330L419"/>
<dbReference type="RefSeq" id="WP_121988935.1">
    <property type="nucleotide sequence ID" value="NZ_OUNR01000012.1"/>
</dbReference>
<dbReference type="Gene3D" id="3.40.50.1820">
    <property type="entry name" value="alpha/beta hydrolase"/>
    <property type="match status" value="1"/>
</dbReference>
<dbReference type="InterPro" id="IPR029058">
    <property type="entry name" value="AB_hydrolase_fold"/>
</dbReference>
<proteinExistence type="inferred from homology"/>
<evidence type="ECO:0000313" key="6">
    <source>
        <dbReference type="Proteomes" id="UP000248168"/>
    </source>
</evidence>
<dbReference type="InParanoid" id="A0A330L419"/>
<dbReference type="PANTHER" id="PTHR10655:SF17">
    <property type="entry name" value="LYSOPHOSPHOLIPASE-LIKE PROTEIN 1"/>
    <property type="match status" value="1"/>
</dbReference>